<protein>
    <submittedName>
        <fullName evidence="2">Membrane protein</fullName>
    </submittedName>
</protein>
<keyword evidence="1" id="KW-0472">Membrane</keyword>
<organism evidence="2 3">
    <name type="scientific">Candidatus Erwinia dacicola</name>
    <dbReference type="NCBI Taxonomy" id="252393"/>
    <lineage>
        <taxon>Bacteria</taxon>
        <taxon>Pseudomonadati</taxon>
        <taxon>Pseudomonadota</taxon>
        <taxon>Gammaproteobacteria</taxon>
        <taxon>Enterobacterales</taxon>
        <taxon>Erwiniaceae</taxon>
        <taxon>Erwinia</taxon>
    </lineage>
</organism>
<evidence type="ECO:0000256" key="1">
    <source>
        <dbReference type="SAM" id="Phobius"/>
    </source>
</evidence>
<reference evidence="2" key="1">
    <citation type="submission" date="2018-04" db="EMBL/GenBank/DDBJ databases">
        <title>Genomes of the Obligate Erwinia dacicola and Facultative Enterobacter sp. OLF Endosymbionts of the Olive Fruit fly, Bactrocera oleae.</title>
        <authorList>
            <person name="Estes A.M."/>
            <person name="Hearn D.J."/>
            <person name="Agarwal S."/>
            <person name="Pierson E.A."/>
            <person name="Dunning-Hotopp J.C."/>
        </authorList>
    </citation>
    <scope>NUCLEOTIDE SEQUENCE [LARGE SCALE GENOMIC DNA]</scope>
    <source>
        <strain evidence="2">Oroville</strain>
    </source>
</reference>
<comment type="caution">
    <text evidence="2">The sequence shown here is derived from an EMBL/GenBank/DDBJ whole genome shotgun (WGS) entry which is preliminary data.</text>
</comment>
<proteinExistence type="predicted"/>
<dbReference type="Proteomes" id="UP000244334">
    <property type="component" value="Unassembled WGS sequence"/>
</dbReference>
<dbReference type="EMBL" id="LJAM02000661">
    <property type="protein sequence ID" value="RAP69636.1"/>
    <property type="molecule type" value="Genomic_DNA"/>
</dbReference>
<sequence length="30" mass="3510">MILFIRLIPFIAIFVALTLNPYIKPLHKTL</sequence>
<keyword evidence="1" id="KW-0812">Transmembrane</keyword>
<feature type="non-terminal residue" evidence="2">
    <location>
        <position position="30"/>
    </location>
</feature>
<evidence type="ECO:0000313" key="2">
    <source>
        <dbReference type="EMBL" id="RAP69636.1"/>
    </source>
</evidence>
<name>A0A328TP76_9GAMM</name>
<gene>
    <name evidence="2" type="ORF">ACZ87_03574</name>
</gene>
<dbReference type="AlphaFoldDB" id="A0A328TP76"/>
<accession>A0A328TP76</accession>
<keyword evidence="3" id="KW-1185">Reference proteome</keyword>
<evidence type="ECO:0000313" key="3">
    <source>
        <dbReference type="Proteomes" id="UP000244334"/>
    </source>
</evidence>
<keyword evidence="1" id="KW-1133">Transmembrane helix</keyword>
<feature type="transmembrane region" description="Helical" evidence="1">
    <location>
        <begin position="7"/>
        <end position="23"/>
    </location>
</feature>